<reference evidence="4" key="2">
    <citation type="submission" date="2017-12" db="EMBL/GenBank/DDBJ databases">
        <title>Genome sequence of the Bar-tailed Godwit (Limosa lapponica baueri).</title>
        <authorList>
            <person name="Lima N.C.B."/>
            <person name="Parody-Merino A.M."/>
            <person name="Battley P.F."/>
            <person name="Fidler A.E."/>
            <person name="Prosdocimi F."/>
        </authorList>
    </citation>
    <scope>NUCLEOTIDE SEQUENCE [LARGE SCALE GENOMIC DNA]</scope>
</reference>
<evidence type="ECO:0000313" key="3">
    <source>
        <dbReference type="EMBL" id="PKU36072.1"/>
    </source>
</evidence>
<protein>
    <recommendedName>
        <fullName evidence="1">Lipase maturation factor</fullName>
    </recommendedName>
</protein>
<evidence type="ECO:0000256" key="1">
    <source>
        <dbReference type="RuleBase" id="RU361229"/>
    </source>
</evidence>
<dbReference type="Proteomes" id="UP000233556">
    <property type="component" value="Unassembled WGS sequence"/>
</dbReference>
<gene>
    <name evidence="3" type="ORF">llap_13623</name>
</gene>
<keyword evidence="1" id="KW-0256">Endoplasmic reticulum</keyword>
<name>A0A2I0TQK6_LIMLA</name>
<keyword evidence="4" id="KW-1185">Reference proteome</keyword>
<dbReference type="AlphaFoldDB" id="A0A2I0TQK6"/>
<evidence type="ECO:0000259" key="2">
    <source>
        <dbReference type="Pfam" id="PF06762"/>
    </source>
</evidence>
<dbReference type="EMBL" id="KZ507883">
    <property type="protein sequence ID" value="PKU36072.1"/>
    <property type="molecule type" value="Genomic_DNA"/>
</dbReference>
<evidence type="ECO:0000313" key="4">
    <source>
        <dbReference type="Proteomes" id="UP000233556"/>
    </source>
</evidence>
<feature type="domain" description="Lipase maturation factor 1/2 N-terminal" evidence="2">
    <location>
        <begin position="8"/>
        <end position="38"/>
    </location>
</feature>
<reference evidence="4" key="1">
    <citation type="submission" date="2017-11" db="EMBL/GenBank/DDBJ databases">
        <authorList>
            <person name="Lima N.C."/>
            <person name="Parody-Merino A.M."/>
            <person name="Battley P.F."/>
            <person name="Fidler A.E."/>
            <person name="Prosdocimi F."/>
        </authorList>
    </citation>
    <scope>NUCLEOTIDE SEQUENCE [LARGE SCALE GENOMIC DNA]</scope>
</reference>
<dbReference type="PANTHER" id="PTHR14463:SF10">
    <property type="entry name" value="LIPASE MATURATION FACTOR 1"/>
    <property type="match status" value="1"/>
</dbReference>
<sequence>MVVWLYEFLVLLIISGNLSFLNWLTIVPSIACFDDSSLGFLFSSRRGGVKERAAQMQLKEAAGEHLPLPYDIFGGCAIGAVMRASYKPVFLHMAHAKRLGWSYAL</sequence>
<comment type="similarity">
    <text evidence="1">Belongs to the lipase maturation factor family.</text>
</comment>
<comment type="subcellular location">
    <subcellularLocation>
        <location evidence="1">Endoplasmic reticulum membrane</location>
        <topology evidence="1">Multi-pass membrane protein</topology>
    </subcellularLocation>
</comment>
<dbReference type="OrthoDB" id="434126at2759"/>
<comment type="function">
    <text evidence="1">Involved in the maturation of specific proteins in the endoplasmic reticulum.</text>
</comment>
<organism evidence="3 4">
    <name type="scientific">Limosa lapponica baueri</name>
    <dbReference type="NCBI Taxonomy" id="1758121"/>
    <lineage>
        <taxon>Eukaryota</taxon>
        <taxon>Metazoa</taxon>
        <taxon>Chordata</taxon>
        <taxon>Craniata</taxon>
        <taxon>Vertebrata</taxon>
        <taxon>Euteleostomi</taxon>
        <taxon>Archelosauria</taxon>
        <taxon>Archosauria</taxon>
        <taxon>Dinosauria</taxon>
        <taxon>Saurischia</taxon>
        <taxon>Theropoda</taxon>
        <taxon>Coelurosauria</taxon>
        <taxon>Aves</taxon>
        <taxon>Neognathae</taxon>
        <taxon>Neoaves</taxon>
        <taxon>Charadriiformes</taxon>
        <taxon>Scolopacidae</taxon>
        <taxon>Limosa</taxon>
    </lineage>
</organism>
<dbReference type="Pfam" id="PF06762">
    <property type="entry name" value="LMF1"/>
    <property type="match status" value="1"/>
</dbReference>
<accession>A0A2I0TQK6</accession>
<dbReference type="GO" id="GO:0005789">
    <property type="term" value="C:endoplasmic reticulum membrane"/>
    <property type="evidence" value="ECO:0007669"/>
    <property type="project" value="UniProtKB-SubCell"/>
</dbReference>
<dbReference type="InterPro" id="IPR057434">
    <property type="entry name" value="LMF1/2_N"/>
</dbReference>
<dbReference type="PANTHER" id="PTHR14463">
    <property type="entry name" value="LIPASE MATURATION FACTOR"/>
    <property type="match status" value="1"/>
</dbReference>
<dbReference type="InterPro" id="IPR009613">
    <property type="entry name" value="LMF"/>
</dbReference>
<dbReference type="GO" id="GO:0051604">
    <property type="term" value="P:protein maturation"/>
    <property type="evidence" value="ECO:0007669"/>
    <property type="project" value="InterPro"/>
</dbReference>
<proteinExistence type="inferred from homology"/>